<evidence type="ECO:0000313" key="2">
    <source>
        <dbReference type="EMBL" id="MBR8646067.1"/>
    </source>
</evidence>
<dbReference type="InterPro" id="IPR005149">
    <property type="entry name" value="Tscrpt_reg_PadR_N"/>
</dbReference>
<proteinExistence type="predicted"/>
<name>A0A941J6G2_9BACI</name>
<accession>A0A941J6G2</accession>
<dbReference type="Proteomes" id="UP000680045">
    <property type="component" value="Unassembled WGS sequence"/>
</dbReference>
<feature type="domain" description="Transcription regulator PadR N-terminal" evidence="1">
    <location>
        <begin position="15"/>
        <end position="79"/>
    </location>
</feature>
<dbReference type="EMBL" id="JAGTPW010000066">
    <property type="protein sequence ID" value="MBR8646067.1"/>
    <property type="molecule type" value="Genomic_DNA"/>
</dbReference>
<dbReference type="InterPro" id="IPR036388">
    <property type="entry name" value="WH-like_DNA-bd_sf"/>
</dbReference>
<dbReference type="Pfam" id="PF03551">
    <property type="entry name" value="PadR"/>
    <property type="match status" value="1"/>
</dbReference>
<organism evidence="2 3">
    <name type="scientific">Peribacillus frigoritolerans</name>
    <dbReference type="NCBI Taxonomy" id="450367"/>
    <lineage>
        <taxon>Bacteria</taxon>
        <taxon>Bacillati</taxon>
        <taxon>Bacillota</taxon>
        <taxon>Bacilli</taxon>
        <taxon>Bacillales</taxon>
        <taxon>Bacillaceae</taxon>
        <taxon>Peribacillus</taxon>
    </lineage>
</organism>
<evidence type="ECO:0000313" key="3">
    <source>
        <dbReference type="Proteomes" id="UP000680045"/>
    </source>
</evidence>
<reference evidence="2" key="1">
    <citation type="submission" date="2021-04" db="EMBL/GenBank/DDBJ databases">
        <title>Whole genome sequencing of Enterococci isolates from hospitalized patients.</title>
        <authorList>
            <person name="Ogoti B.M."/>
            <person name="Onyambu F.G."/>
        </authorList>
    </citation>
    <scope>NUCLEOTIDE SEQUENCE</scope>
    <source>
        <strain evidence="2">242</strain>
    </source>
</reference>
<dbReference type="AlphaFoldDB" id="A0A941J6G2"/>
<gene>
    <name evidence="2" type="ORF">KEH51_25750</name>
</gene>
<protein>
    <submittedName>
        <fullName evidence="2">Helix-turn-helix transcriptional regulator</fullName>
    </submittedName>
</protein>
<comment type="caution">
    <text evidence="2">The sequence shown here is derived from an EMBL/GenBank/DDBJ whole genome shotgun (WGS) entry which is preliminary data.</text>
</comment>
<dbReference type="InterPro" id="IPR036390">
    <property type="entry name" value="WH_DNA-bd_sf"/>
</dbReference>
<dbReference type="Gene3D" id="1.10.10.10">
    <property type="entry name" value="Winged helix-like DNA-binding domain superfamily/Winged helix DNA-binding domain"/>
    <property type="match status" value="1"/>
</dbReference>
<evidence type="ECO:0000259" key="1">
    <source>
        <dbReference type="Pfam" id="PF03551"/>
    </source>
</evidence>
<dbReference type="SUPFAM" id="SSF46785">
    <property type="entry name" value="Winged helix' DNA-binding domain"/>
    <property type="match status" value="1"/>
</dbReference>
<sequence>MKDLVRYVTLKAAFTKKPIYMGEIGDLLKNQFGWIASNGYLYDLSHEMEENGLLVGRWESEKRTKRYLRITDEGQHHYKQIADSAAFQVQEIQIHGQCRHVLKRKELND</sequence>